<sequence>MFLKAVSFKTMHEREIFYKAFFKDLRDETKYRNVEPRRLSADQVKAMALVWEARDLSVGTIANYLSYLRTWCQWTNRPPQTVRDAEYYYGEGSPLAHRRQEADEDHSWIAAGIEHAKVLPSIVEICPYVGIQTEFSLKFALRPKEARCTRPHEAVIAISEAIPDDIPEGCAATHCLRVEYGTKGDRPRDVPIVNQEQWDLINRAKAMVAPGQHLGRPGYSLKANTAHYYRVLAKVGITRKLVGTSGHGLRHERAGNEYHASAGVPPPVRGGTAPDRKTDRKARAAVAKLLGHNRPQISSCYLGSPVVMRSESAPSGRAPTEAPEDNHSPKTAPHRDEEQEEFQPTTQGEQR</sequence>
<evidence type="ECO:0000256" key="2">
    <source>
        <dbReference type="PROSITE-ProRule" id="PRU01248"/>
    </source>
</evidence>
<feature type="region of interest" description="Disordered" evidence="3">
    <location>
        <begin position="308"/>
        <end position="351"/>
    </location>
</feature>
<dbReference type="PROSITE" id="PS51900">
    <property type="entry name" value="CB"/>
    <property type="match status" value="1"/>
</dbReference>
<name>A0A9D7E3Q9_9PROT</name>
<dbReference type="Proteomes" id="UP000807785">
    <property type="component" value="Unassembled WGS sequence"/>
</dbReference>
<dbReference type="GO" id="GO:0015074">
    <property type="term" value="P:DNA integration"/>
    <property type="evidence" value="ECO:0007669"/>
    <property type="project" value="UniProtKB-KW"/>
</dbReference>
<evidence type="ECO:0000259" key="4">
    <source>
        <dbReference type="PROSITE" id="PS51900"/>
    </source>
</evidence>
<organism evidence="5 6">
    <name type="scientific">Candidatus Methylophosphatis roskildensis</name>
    <dbReference type="NCBI Taxonomy" id="2899263"/>
    <lineage>
        <taxon>Bacteria</taxon>
        <taxon>Pseudomonadati</taxon>
        <taxon>Pseudomonadota</taxon>
        <taxon>Betaproteobacteria</taxon>
        <taxon>Nitrosomonadales</taxon>
        <taxon>Sterolibacteriaceae</taxon>
        <taxon>Candidatus Methylophosphatis</taxon>
    </lineage>
</organism>
<dbReference type="InterPro" id="IPR044068">
    <property type="entry name" value="CB"/>
</dbReference>
<proteinExistence type="predicted"/>
<keyword evidence="2" id="KW-0238">DNA-binding</keyword>
<dbReference type="InterPro" id="IPR011010">
    <property type="entry name" value="DNA_brk_join_enz"/>
</dbReference>
<feature type="compositionally biased region" description="Basic and acidic residues" evidence="3">
    <location>
        <begin position="324"/>
        <end position="337"/>
    </location>
</feature>
<protein>
    <submittedName>
        <fullName evidence="5">Integrase domain-containing protein</fullName>
    </submittedName>
</protein>
<keyword evidence="1" id="KW-0229">DNA integration</keyword>
<reference evidence="5" key="1">
    <citation type="submission" date="2020-10" db="EMBL/GenBank/DDBJ databases">
        <title>Connecting structure to function with the recovery of over 1000 high-quality activated sludge metagenome-assembled genomes encoding full-length rRNA genes using long-read sequencing.</title>
        <authorList>
            <person name="Singleton C.M."/>
            <person name="Petriglieri F."/>
            <person name="Kristensen J.M."/>
            <person name="Kirkegaard R.H."/>
            <person name="Michaelsen T.Y."/>
            <person name="Andersen M.H."/>
            <person name="Karst S.M."/>
            <person name="Dueholm M.S."/>
            <person name="Nielsen P.H."/>
            <person name="Albertsen M."/>
        </authorList>
    </citation>
    <scope>NUCLEOTIDE SEQUENCE</scope>
    <source>
        <strain evidence="5">Bjer_18-Q3-R1-45_BAT3C.347</strain>
    </source>
</reference>
<evidence type="ECO:0000313" key="6">
    <source>
        <dbReference type="Proteomes" id="UP000807785"/>
    </source>
</evidence>
<evidence type="ECO:0000256" key="3">
    <source>
        <dbReference type="SAM" id="MobiDB-lite"/>
    </source>
</evidence>
<comment type="caution">
    <text evidence="5">The sequence shown here is derived from an EMBL/GenBank/DDBJ whole genome shotgun (WGS) entry which is preliminary data.</text>
</comment>
<feature type="region of interest" description="Disordered" evidence="3">
    <location>
        <begin position="247"/>
        <end position="281"/>
    </location>
</feature>
<dbReference type="AlphaFoldDB" id="A0A9D7E3Q9"/>
<evidence type="ECO:0000256" key="1">
    <source>
        <dbReference type="ARBA" id="ARBA00022908"/>
    </source>
</evidence>
<dbReference type="SUPFAM" id="SSF56349">
    <property type="entry name" value="DNA breaking-rejoining enzymes"/>
    <property type="match status" value="1"/>
</dbReference>
<accession>A0A9D7E3Q9</accession>
<dbReference type="EMBL" id="JADJEV010000003">
    <property type="protein sequence ID" value="MBK6973173.1"/>
    <property type="molecule type" value="Genomic_DNA"/>
</dbReference>
<dbReference type="GO" id="GO:0003677">
    <property type="term" value="F:DNA binding"/>
    <property type="evidence" value="ECO:0007669"/>
    <property type="project" value="UniProtKB-UniRule"/>
</dbReference>
<evidence type="ECO:0000313" key="5">
    <source>
        <dbReference type="EMBL" id="MBK6973173.1"/>
    </source>
</evidence>
<gene>
    <name evidence="5" type="ORF">IPH26_09575</name>
</gene>
<feature type="compositionally biased region" description="Polar residues" evidence="3">
    <location>
        <begin position="342"/>
        <end position="351"/>
    </location>
</feature>
<feature type="domain" description="Core-binding (CB)" evidence="4">
    <location>
        <begin position="1"/>
        <end position="76"/>
    </location>
</feature>